<dbReference type="PANTHER" id="PTHR11538:SF64">
    <property type="entry name" value="25S RRNA (URIDINE-N(3))-METHYLTRANSFERASE BMT5-LIKE DOMAIN-CONTAINING PROTEIN"/>
    <property type="match status" value="1"/>
</dbReference>
<comment type="caution">
    <text evidence="2">The sequence shown here is derived from an EMBL/GenBank/DDBJ whole genome shotgun (WGS) entry which is preliminary data.</text>
</comment>
<keyword evidence="3" id="KW-1185">Reference proteome</keyword>
<dbReference type="EMBL" id="JAATIQ010000360">
    <property type="protein sequence ID" value="KAF4360054.1"/>
    <property type="molecule type" value="Genomic_DNA"/>
</dbReference>
<dbReference type="Gene3D" id="3.40.50.150">
    <property type="entry name" value="Vaccinia Virus protein VP39"/>
    <property type="match status" value="1"/>
</dbReference>
<dbReference type="Proteomes" id="UP000583929">
    <property type="component" value="Unassembled WGS sequence"/>
</dbReference>
<dbReference type="GO" id="GO:0005737">
    <property type="term" value="C:cytoplasm"/>
    <property type="evidence" value="ECO:0007669"/>
    <property type="project" value="TreeGrafter"/>
</dbReference>
<dbReference type="InterPro" id="IPR029063">
    <property type="entry name" value="SAM-dependent_MTases_sf"/>
</dbReference>
<accession>A0A7J6ENR5</accession>
<reference evidence="2 3" key="1">
    <citation type="journal article" date="2020" name="bioRxiv">
        <title>Sequence and annotation of 42 cannabis genomes reveals extensive copy number variation in cannabinoid synthesis and pathogen resistance genes.</title>
        <authorList>
            <person name="Mckernan K.J."/>
            <person name="Helbert Y."/>
            <person name="Kane L.T."/>
            <person name="Ebling H."/>
            <person name="Zhang L."/>
            <person name="Liu B."/>
            <person name="Eaton Z."/>
            <person name="Mclaughlin S."/>
            <person name="Kingan S."/>
            <person name="Baybayan P."/>
            <person name="Concepcion G."/>
            <person name="Jordan M."/>
            <person name="Riva A."/>
            <person name="Barbazuk W."/>
            <person name="Harkins T."/>
        </authorList>
    </citation>
    <scope>NUCLEOTIDE SEQUENCE [LARGE SCALE GENOMIC DNA]</scope>
    <source>
        <strain evidence="3">cv. Jamaican Lion 4</strain>
        <tissue evidence="2">Leaf</tissue>
    </source>
</reference>
<proteinExistence type="predicted"/>
<feature type="domain" description="25S rRNA (uridine-N(3))-methyltransferase BMT5-like" evidence="1">
    <location>
        <begin position="20"/>
        <end position="187"/>
    </location>
</feature>
<dbReference type="PANTHER" id="PTHR11538">
    <property type="entry name" value="PHENYLALANYL-TRNA SYNTHETASE"/>
    <property type="match status" value="1"/>
</dbReference>
<dbReference type="GO" id="GO:0070475">
    <property type="term" value="P:rRNA base methylation"/>
    <property type="evidence" value="ECO:0007669"/>
    <property type="project" value="InterPro"/>
</dbReference>
<evidence type="ECO:0000259" key="1">
    <source>
        <dbReference type="Pfam" id="PF10354"/>
    </source>
</evidence>
<organism evidence="2 3">
    <name type="scientific">Cannabis sativa</name>
    <name type="common">Hemp</name>
    <name type="synonym">Marijuana</name>
    <dbReference type="NCBI Taxonomy" id="3483"/>
    <lineage>
        <taxon>Eukaryota</taxon>
        <taxon>Viridiplantae</taxon>
        <taxon>Streptophyta</taxon>
        <taxon>Embryophyta</taxon>
        <taxon>Tracheophyta</taxon>
        <taxon>Spermatophyta</taxon>
        <taxon>Magnoliopsida</taxon>
        <taxon>eudicotyledons</taxon>
        <taxon>Gunneridae</taxon>
        <taxon>Pentapetalae</taxon>
        <taxon>rosids</taxon>
        <taxon>fabids</taxon>
        <taxon>Rosales</taxon>
        <taxon>Cannabaceae</taxon>
        <taxon>Cannabis</taxon>
    </lineage>
</organism>
<evidence type="ECO:0000313" key="2">
    <source>
        <dbReference type="EMBL" id="KAF4360054.1"/>
    </source>
</evidence>
<dbReference type="Pfam" id="PF10354">
    <property type="entry name" value="BMT5-like"/>
    <property type="match status" value="2"/>
</dbReference>
<name>A0A7J6ENR5_CANSA</name>
<dbReference type="FunFam" id="3.40.50.150:FF:000440">
    <property type="entry name" value="Os09g0479300 protein"/>
    <property type="match status" value="1"/>
</dbReference>
<feature type="domain" description="25S rRNA (uridine-N(3))-methyltransferase BMT5-like" evidence="1">
    <location>
        <begin position="235"/>
        <end position="272"/>
    </location>
</feature>
<dbReference type="GO" id="GO:0070042">
    <property type="term" value="F:rRNA (uridine-N3-)-methyltransferase activity"/>
    <property type="evidence" value="ECO:0007669"/>
    <property type="project" value="InterPro"/>
</dbReference>
<feature type="non-terminal residue" evidence="2">
    <location>
        <position position="1"/>
    </location>
</feature>
<protein>
    <recommendedName>
        <fullName evidence="1">25S rRNA (uridine-N(3))-methyltransferase BMT5-like domain-containing protein</fullName>
    </recommendedName>
</protein>
<dbReference type="InterPro" id="IPR019446">
    <property type="entry name" value="BMT5-like"/>
</dbReference>
<dbReference type="AlphaFoldDB" id="A0A7J6ENR5"/>
<evidence type="ECO:0000313" key="3">
    <source>
        <dbReference type="Proteomes" id="UP000583929"/>
    </source>
</evidence>
<sequence length="317" mass="36405">MSRRNRDRWIGEYNSSQQILLVGEGDFSFSACLAKAFRYADNMVATSLDSLDVLLGKHWHCQSHLDELEKRDCLVLHEVDVHDMDRHPTLKDMEFDVIVFNFPHAGHVSWLCERDDILIQRHKNLVGGFFRSASKMIKKGGEIHITHRGDEPYNQWEVEKLAQNEGLILKQKVSFLKELYLGYHNKRGSTIQGNKKFPLECSFTSKFSLPHHDIIHHHPKTTAIIGEYMNCEKILLVGEGDFSFSACLAKAFCSAKNMVATSLDTLEELAQNARLILKEKVSFVKTRYPGYNNKRGSVIRGNKEFPLQNPFTFKFSV</sequence>
<gene>
    <name evidence="2" type="ORF">G4B88_025815</name>
</gene>
<dbReference type="SUPFAM" id="SSF53335">
    <property type="entry name" value="S-adenosyl-L-methionine-dependent methyltransferases"/>
    <property type="match status" value="1"/>
</dbReference>